<evidence type="ECO:0000256" key="1">
    <source>
        <dbReference type="SAM" id="Coils"/>
    </source>
</evidence>
<name>A0A1M7YPD0_9VIBR</name>
<organism evidence="2 3">
    <name type="scientific">Vibrio quintilis</name>
    <dbReference type="NCBI Taxonomy" id="1117707"/>
    <lineage>
        <taxon>Bacteria</taxon>
        <taxon>Pseudomonadati</taxon>
        <taxon>Pseudomonadota</taxon>
        <taxon>Gammaproteobacteria</taxon>
        <taxon>Vibrionales</taxon>
        <taxon>Vibrionaceae</taxon>
        <taxon>Vibrio</taxon>
    </lineage>
</organism>
<protein>
    <submittedName>
        <fullName evidence="2">Uncharacterized protein</fullName>
    </submittedName>
</protein>
<keyword evidence="1" id="KW-0175">Coiled coil</keyword>
<accession>A0A1M7YPD0</accession>
<evidence type="ECO:0000313" key="3">
    <source>
        <dbReference type="Proteomes" id="UP000184600"/>
    </source>
</evidence>
<dbReference type="RefSeq" id="WP_073579392.1">
    <property type="nucleotide sequence ID" value="NZ_AP024898.1"/>
</dbReference>
<sequence>MGTLTIRTNEQQDQIIEDIKAYYDEAAGTKAVLKAANDVPQMHNEIERLKKELLMARQQIREYESATFSVLSGLDSLRMLSEK</sequence>
<proteinExistence type="predicted"/>
<reference evidence="3" key="1">
    <citation type="submission" date="2016-12" db="EMBL/GenBank/DDBJ databases">
        <authorList>
            <person name="Rodrigo-Torres L."/>
            <person name="Arahal R.D."/>
            <person name="Lucena T."/>
        </authorList>
    </citation>
    <scope>NUCLEOTIDE SEQUENCE [LARGE SCALE GENOMIC DNA]</scope>
</reference>
<gene>
    <name evidence="2" type="ORF">VQ7734_00202</name>
</gene>
<dbReference type="Proteomes" id="UP000184600">
    <property type="component" value="Unassembled WGS sequence"/>
</dbReference>
<evidence type="ECO:0000313" key="2">
    <source>
        <dbReference type="EMBL" id="SHO54488.1"/>
    </source>
</evidence>
<dbReference type="EMBL" id="FRFG01000003">
    <property type="protein sequence ID" value="SHO54488.1"/>
    <property type="molecule type" value="Genomic_DNA"/>
</dbReference>
<dbReference type="AlphaFoldDB" id="A0A1M7YPD0"/>
<keyword evidence="3" id="KW-1185">Reference proteome</keyword>
<feature type="coiled-coil region" evidence="1">
    <location>
        <begin position="32"/>
        <end position="66"/>
    </location>
</feature>